<proteinExistence type="predicted"/>
<protein>
    <recommendedName>
        <fullName evidence="3">Maturation</fullName>
    </recommendedName>
</protein>
<reference evidence="2" key="1">
    <citation type="submission" date="2019-05" db="EMBL/GenBank/DDBJ databases">
        <title>Metatranscriptomic reconstruction reveals RNA viruses with the potential to shape carbon cycling in soil.</title>
        <authorList>
            <person name="Starr E.P."/>
            <person name="Nuccio E."/>
            <person name="Pett-Ridge J."/>
            <person name="Banfield J.F."/>
            <person name="Firestone M.K."/>
        </authorList>
    </citation>
    <scope>NUCLEOTIDE SEQUENCE</scope>
    <source>
        <strain evidence="2">H2_Rhizo_Litter_49_scaffold_1025</strain>
    </source>
</reference>
<name>A0A514D530_9VIRU</name>
<evidence type="ECO:0008006" key="3">
    <source>
        <dbReference type="Google" id="ProtNLM"/>
    </source>
</evidence>
<organism evidence="2">
    <name type="scientific">Leviviridae sp</name>
    <dbReference type="NCBI Taxonomy" id="2027243"/>
    <lineage>
        <taxon>Viruses</taxon>
        <taxon>Riboviria</taxon>
        <taxon>Orthornavirae</taxon>
        <taxon>Lenarviricota</taxon>
        <taxon>Leviviricetes</taxon>
        <taxon>Norzivirales</taxon>
        <taxon>Fiersviridae</taxon>
    </lineage>
</organism>
<sequence length="438" mass="49159">MSVVKKRALPCLTSGVSRYKWRQRDYQVLLESDAGSPQPDSLEVLPHLQGSQVTESENHPDWKRNNISPPGDMGGNFTSTRRYAIVPTQECHLDTGWTNRNLQGIQYRYIYDGPICIQEVTESSTSFPPYAQSSDAQLNAYGATAIAQCAPTKPTANLATSLLEVYREGLPKLIGKDLWSERTQSAMALPKASGGEFLNYQFGVLPLVADIQDFVKAVRNLDRLLQQFARDNGNVVRRRFVFKPTIDVVESVVRSPTYPRLGRNGAPQIDFNRSPVGRVLRRRETTINRWFSGAFVYHLPQTFFAKVYSEFAADFQIYRRIFGLDLTPEVIWELAPWSWAVDWFSNVGDVIHNASAWSNNGLVMKYGYIMEHSLVRDTYTYVGPTNIIGSSARPPDATFVSEAKVRRAANPFGFGLTMGALTNTQKAILAALGLTRLR</sequence>
<dbReference type="EMBL" id="MN034286">
    <property type="protein sequence ID" value="QDH88696.1"/>
    <property type="molecule type" value="Genomic_RNA"/>
</dbReference>
<feature type="region of interest" description="Disordered" evidence="1">
    <location>
        <begin position="50"/>
        <end position="73"/>
    </location>
</feature>
<accession>A0A514D530</accession>
<evidence type="ECO:0000256" key="1">
    <source>
        <dbReference type="SAM" id="MobiDB-lite"/>
    </source>
</evidence>
<gene>
    <name evidence="2" type="ORF">H2RhizoLitter491025_000001</name>
</gene>
<evidence type="ECO:0000313" key="2">
    <source>
        <dbReference type="EMBL" id="QDH88696.1"/>
    </source>
</evidence>